<evidence type="ECO:0000313" key="5">
    <source>
        <dbReference type="Proteomes" id="UP000663854"/>
    </source>
</evidence>
<dbReference type="EMBL" id="CAJNOL010001440">
    <property type="protein sequence ID" value="CAF1360126.1"/>
    <property type="molecule type" value="Genomic_DNA"/>
</dbReference>
<dbReference type="Proteomes" id="UP000663870">
    <property type="component" value="Unassembled WGS sequence"/>
</dbReference>
<keyword evidence="1" id="KW-0175">Coiled coil</keyword>
<evidence type="ECO:0000256" key="1">
    <source>
        <dbReference type="SAM" id="Coils"/>
    </source>
</evidence>
<dbReference type="EMBL" id="CAJNOH010000842">
    <property type="protein sequence ID" value="CAF1134830.1"/>
    <property type="molecule type" value="Genomic_DNA"/>
</dbReference>
<sequence length="124" mass="14433">MTDERPIQTTSTLHGDNPQNHPNASVGISVLLERISVLRNDNITLQEQIVQNVLQFQQQEKQTDEILEKTLRHLSMTNDNLTIENNNLKEEVSNLKHQMNRLIEDKNQLQKENNILKQQVNDLQ</sequence>
<dbReference type="AlphaFoldDB" id="A0A814RJP3"/>
<dbReference type="SUPFAM" id="SSF58026">
    <property type="entry name" value="Delta-sleep-inducing peptide immunoreactive peptide"/>
    <property type="match status" value="1"/>
</dbReference>
<accession>A0A814RJP3</accession>
<comment type="caution">
    <text evidence="3">The sequence shown here is derived from an EMBL/GenBank/DDBJ whole genome shotgun (WGS) entry which is preliminary data.</text>
</comment>
<feature type="coiled-coil region" evidence="1">
    <location>
        <begin position="71"/>
        <end position="119"/>
    </location>
</feature>
<evidence type="ECO:0000256" key="2">
    <source>
        <dbReference type="SAM" id="MobiDB-lite"/>
    </source>
</evidence>
<evidence type="ECO:0000313" key="3">
    <source>
        <dbReference type="EMBL" id="CAF1134830.1"/>
    </source>
</evidence>
<protein>
    <submittedName>
        <fullName evidence="3">Uncharacterized protein</fullName>
    </submittedName>
</protein>
<organism evidence="3 5">
    <name type="scientific">Rotaria sordida</name>
    <dbReference type="NCBI Taxonomy" id="392033"/>
    <lineage>
        <taxon>Eukaryota</taxon>
        <taxon>Metazoa</taxon>
        <taxon>Spiralia</taxon>
        <taxon>Gnathifera</taxon>
        <taxon>Rotifera</taxon>
        <taxon>Eurotatoria</taxon>
        <taxon>Bdelloidea</taxon>
        <taxon>Philodinida</taxon>
        <taxon>Philodinidae</taxon>
        <taxon>Rotaria</taxon>
    </lineage>
</organism>
<keyword evidence="6" id="KW-1185">Reference proteome</keyword>
<feature type="region of interest" description="Disordered" evidence="2">
    <location>
        <begin position="1"/>
        <end position="22"/>
    </location>
</feature>
<dbReference type="Proteomes" id="UP000663854">
    <property type="component" value="Unassembled WGS sequence"/>
</dbReference>
<name>A0A814RJP3_9BILA</name>
<proteinExistence type="predicted"/>
<feature type="compositionally biased region" description="Polar residues" evidence="2">
    <location>
        <begin position="7"/>
        <end position="22"/>
    </location>
</feature>
<evidence type="ECO:0000313" key="4">
    <source>
        <dbReference type="EMBL" id="CAF1360126.1"/>
    </source>
</evidence>
<gene>
    <name evidence="4" type="ORF">JXQ802_LOCUS32577</name>
    <name evidence="3" type="ORF">PYM288_LOCUS21403</name>
</gene>
<reference evidence="3" key="1">
    <citation type="submission" date="2021-02" db="EMBL/GenBank/DDBJ databases">
        <authorList>
            <person name="Nowell W R."/>
        </authorList>
    </citation>
    <scope>NUCLEOTIDE SEQUENCE</scope>
</reference>
<evidence type="ECO:0000313" key="6">
    <source>
        <dbReference type="Proteomes" id="UP000663870"/>
    </source>
</evidence>
<dbReference type="Gene3D" id="1.20.5.340">
    <property type="match status" value="1"/>
</dbReference>